<dbReference type="CDD" id="cd05233">
    <property type="entry name" value="SDR_c"/>
    <property type="match status" value="1"/>
</dbReference>
<name>A0AAN6T9L2_9PEZI</name>
<dbReference type="PANTHER" id="PTHR42760:SF122">
    <property type="entry name" value="NAD(P)-BINDING PROTEIN"/>
    <property type="match status" value="1"/>
</dbReference>
<dbReference type="Pfam" id="PF00106">
    <property type="entry name" value="adh_short"/>
    <property type="match status" value="1"/>
</dbReference>
<dbReference type="GO" id="GO:0048038">
    <property type="term" value="F:quinone binding"/>
    <property type="evidence" value="ECO:0007669"/>
    <property type="project" value="TreeGrafter"/>
</dbReference>
<dbReference type="GeneID" id="89942988"/>
<protein>
    <submittedName>
        <fullName evidence="4">NAD(P)-binding protein</fullName>
    </submittedName>
</protein>
<dbReference type="AlphaFoldDB" id="A0AAN6T9L2"/>
<gene>
    <name evidence="4" type="ORF">N656DRAFT_838488</name>
</gene>
<dbReference type="GO" id="GO:0006633">
    <property type="term" value="P:fatty acid biosynthetic process"/>
    <property type="evidence" value="ECO:0007669"/>
    <property type="project" value="TreeGrafter"/>
</dbReference>
<dbReference type="PANTHER" id="PTHR42760">
    <property type="entry name" value="SHORT-CHAIN DEHYDROGENASES/REDUCTASES FAMILY MEMBER"/>
    <property type="match status" value="1"/>
</dbReference>
<dbReference type="PRINTS" id="PR00081">
    <property type="entry name" value="GDHRDH"/>
</dbReference>
<dbReference type="InterPro" id="IPR057326">
    <property type="entry name" value="KR_dom"/>
</dbReference>
<evidence type="ECO:0000256" key="1">
    <source>
        <dbReference type="ARBA" id="ARBA00006484"/>
    </source>
</evidence>
<dbReference type="InterPro" id="IPR036291">
    <property type="entry name" value="NAD(P)-bd_dom_sf"/>
</dbReference>
<dbReference type="EMBL" id="MU853351">
    <property type="protein sequence ID" value="KAK4110245.1"/>
    <property type="molecule type" value="Genomic_DNA"/>
</dbReference>
<keyword evidence="5" id="KW-1185">Reference proteome</keyword>
<dbReference type="InterPro" id="IPR002347">
    <property type="entry name" value="SDR_fam"/>
</dbReference>
<keyword evidence="2" id="KW-0560">Oxidoreductase</keyword>
<feature type="domain" description="Ketoreductase" evidence="3">
    <location>
        <begin position="34"/>
        <end position="214"/>
    </location>
</feature>
<dbReference type="Gene3D" id="3.40.50.720">
    <property type="entry name" value="NAD(P)-binding Rossmann-like Domain"/>
    <property type="match status" value="1"/>
</dbReference>
<evidence type="ECO:0000256" key="2">
    <source>
        <dbReference type="ARBA" id="ARBA00023002"/>
    </source>
</evidence>
<dbReference type="SMART" id="SM00822">
    <property type="entry name" value="PKS_KR"/>
    <property type="match status" value="1"/>
</dbReference>
<evidence type="ECO:0000313" key="5">
    <source>
        <dbReference type="Proteomes" id="UP001302812"/>
    </source>
</evidence>
<accession>A0AAN6T9L2</accession>
<dbReference type="RefSeq" id="XP_064667815.1">
    <property type="nucleotide sequence ID" value="XM_064818862.1"/>
</dbReference>
<evidence type="ECO:0000313" key="4">
    <source>
        <dbReference type="EMBL" id="KAK4110245.1"/>
    </source>
</evidence>
<evidence type="ECO:0000259" key="3">
    <source>
        <dbReference type="SMART" id="SM00822"/>
    </source>
</evidence>
<proteinExistence type="inferred from homology"/>
<organism evidence="4 5">
    <name type="scientific">Canariomyces notabilis</name>
    <dbReference type="NCBI Taxonomy" id="2074819"/>
    <lineage>
        <taxon>Eukaryota</taxon>
        <taxon>Fungi</taxon>
        <taxon>Dikarya</taxon>
        <taxon>Ascomycota</taxon>
        <taxon>Pezizomycotina</taxon>
        <taxon>Sordariomycetes</taxon>
        <taxon>Sordariomycetidae</taxon>
        <taxon>Sordariales</taxon>
        <taxon>Chaetomiaceae</taxon>
        <taxon>Canariomyces</taxon>
    </lineage>
</organism>
<sequence>MFEFPPMPSVTATWRNDTYAAISPERPELSARGKTVVITGAGSGIGRQTALSFASAGAERVVLLGRTERTLKETAGLLLSTVSAVVHAVDTTDEKALKDVADSVGQWDVLVLSAGYASAVSTIASTEVDEWWQGFETNVKGTFLAIKKFLPTANEKGAAVLALSSGTAAFPTPLSPGMSSYNASNLAQIKVVEYLAAEQPNIFAASVHPGIHDTAVLAKIGAKPDQVPLDNIKLAGDFLVWMASPEAAFLRGRQVWANWDVDELKLEADVLQAGRMLTSVMGAEEKLV</sequence>
<reference evidence="4" key="1">
    <citation type="journal article" date="2023" name="Mol. Phylogenet. Evol.">
        <title>Genome-scale phylogeny and comparative genomics of the fungal order Sordariales.</title>
        <authorList>
            <person name="Hensen N."/>
            <person name="Bonometti L."/>
            <person name="Westerberg I."/>
            <person name="Brannstrom I.O."/>
            <person name="Guillou S."/>
            <person name="Cros-Aarteil S."/>
            <person name="Calhoun S."/>
            <person name="Haridas S."/>
            <person name="Kuo A."/>
            <person name="Mondo S."/>
            <person name="Pangilinan J."/>
            <person name="Riley R."/>
            <person name="LaButti K."/>
            <person name="Andreopoulos B."/>
            <person name="Lipzen A."/>
            <person name="Chen C."/>
            <person name="Yan M."/>
            <person name="Daum C."/>
            <person name="Ng V."/>
            <person name="Clum A."/>
            <person name="Steindorff A."/>
            <person name="Ohm R.A."/>
            <person name="Martin F."/>
            <person name="Silar P."/>
            <person name="Natvig D.O."/>
            <person name="Lalanne C."/>
            <person name="Gautier V."/>
            <person name="Ament-Velasquez S.L."/>
            <person name="Kruys A."/>
            <person name="Hutchinson M.I."/>
            <person name="Powell A.J."/>
            <person name="Barry K."/>
            <person name="Miller A.N."/>
            <person name="Grigoriev I.V."/>
            <person name="Debuchy R."/>
            <person name="Gladieux P."/>
            <person name="Hiltunen Thoren M."/>
            <person name="Johannesson H."/>
        </authorList>
    </citation>
    <scope>NUCLEOTIDE SEQUENCE</scope>
    <source>
        <strain evidence="4">CBS 508.74</strain>
    </source>
</reference>
<comment type="similarity">
    <text evidence="1">Belongs to the short-chain dehydrogenases/reductases (SDR) family.</text>
</comment>
<comment type="caution">
    <text evidence="4">The sequence shown here is derived from an EMBL/GenBank/DDBJ whole genome shotgun (WGS) entry which is preliminary data.</text>
</comment>
<dbReference type="SUPFAM" id="SSF51735">
    <property type="entry name" value="NAD(P)-binding Rossmann-fold domains"/>
    <property type="match status" value="1"/>
</dbReference>
<dbReference type="Proteomes" id="UP001302812">
    <property type="component" value="Unassembled WGS sequence"/>
</dbReference>
<reference evidence="4" key="2">
    <citation type="submission" date="2023-05" db="EMBL/GenBank/DDBJ databases">
        <authorList>
            <consortium name="Lawrence Berkeley National Laboratory"/>
            <person name="Steindorff A."/>
            <person name="Hensen N."/>
            <person name="Bonometti L."/>
            <person name="Westerberg I."/>
            <person name="Brannstrom I.O."/>
            <person name="Guillou S."/>
            <person name="Cros-Aarteil S."/>
            <person name="Calhoun S."/>
            <person name="Haridas S."/>
            <person name="Kuo A."/>
            <person name="Mondo S."/>
            <person name="Pangilinan J."/>
            <person name="Riley R."/>
            <person name="Labutti K."/>
            <person name="Andreopoulos B."/>
            <person name="Lipzen A."/>
            <person name="Chen C."/>
            <person name="Yanf M."/>
            <person name="Daum C."/>
            <person name="Ng V."/>
            <person name="Clum A."/>
            <person name="Ohm R."/>
            <person name="Martin F."/>
            <person name="Silar P."/>
            <person name="Natvig D."/>
            <person name="Lalanne C."/>
            <person name="Gautier V."/>
            <person name="Ament-Velasquez S.L."/>
            <person name="Kruys A."/>
            <person name="Hutchinson M.I."/>
            <person name="Powell A.J."/>
            <person name="Barry K."/>
            <person name="Miller A.N."/>
            <person name="Grigoriev I.V."/>
            <person name="Debuchy R."/>
            <person name="Gladieux P."/>
            <person name="Thoren M.H."/>
            <person name="Johannesson H."/>
        </authorList>
    </citation>
    <scope>NUCLEOTIDE SEQUENCE</scope>
    <source>
        <strain evidence="4">CBS 508.74</strain>
    </source>
</reference>
<dbReference type="GO" id="GO:0016616">
    <property type="term" value="F:oxidoreductase activity, acting on the CH-OH group of donors, NAD or NADP as acceptor"/>
    <property type="evidence" value="ECO:0007669"/>
    <property type="project" value="TreeGrafter"/>
</dbReference>